<proteinExistence type="predicted"/>
<organism evidence="2 3">
    <name type="scientific">Anopheles culicifacies</name>
    <dbReference type="NCBI Taxonomy" id="139723"/>
    <lineage>
        <taxon>Eukaryota</taxon>
        <taxon>Metazoa</taxon>
        <taxon>Ecdysozoa</taxon>
        <taxon>Arthropoda</taxon>
        <taxon>Hexapoda</taxon>
        <taxon>Insecta</taxon>
        <taxon>Pterygota</taxon>
        <taxon>Neoptera</taxon>
        <taxon>Endopterygota</taxon>
        <taxon>Diptera</taxon>
        <taxon>Nematocera</taxon>
        <taxon>Culicoidea</taxon>
        <taxon>Culicidae</taxon>
        <taxon>Anophelinae</taxon>
        <taxon>Anopheles</taxon>
        <taxon>culicifacies species complex</taxon>
    </lineage>
</organism>
<reference evidence="2" key="2">
    <citation type="submission" date="2020-05" db="UniProtKB">
        <authorList>
            <consortium name="EnsemblMetazoa"/>
        </authorList>
    </citation>
    <scope>IDENTIFICATION</scope>
    <source>
        <strain evidence="2">A-37</strain>
    </source>
</reference>
<accession>A0A182LWV9</accession>
<dbReference type="EnsemblMetazoa" id="ACUA003894-RA">
    <property type="protein sequence ID" value="ACUA003894-PA"/>
    <property type="gene ID" value="ACUA003894"/>
</dbReference>
<feature type="signal peptide" evidence="1">
    <location>
        <begin position="1"/>
        <end position="23"/>
    </location>
</feature>
<reference evidence="3" key="1">
    <citation type="submission" date="2013-09" db="EMBL/GenBank/DDBJ databases">
        <title>The Genome Sequence of Anopheles culicifacies species A.</title>
        <authorList>
            <consortium name="The Broad Institute Genomics Platform"/>
            <person name="Neafsey D.E."/>
            <person name="Besansky N."/>
            <person name="Howell P."/>
            <person name="Walton C."/>
            <person name="Young S.K."/>
            <person name="Zeng Q."/>
            <person name="Gargeya S."/>
            <person name="Fitzgerald M."/>
            <person name="Haas B."/>
            <person name="Abouelleil A."/>
            <person name="Allen A.W."/>
            <person name="Alvarado L."/>
            <person name="Arachchi H.M."/>
            <person name="Berlin A.M."/>
            <person name="Chapman S.B."/>
            <person name="Gainer-Dewar J."/>
            <person name="Goldberg J."/>
            <person name="Griggs A."/>
            <person name="Gujja S."/>
            <person name="Hansen M."/>
            <person name="Howarth C."/>
            <person name="Imamovic A."/>
            <person name="Ireland A."/>
            <person name="Larimer J."/>
            <person name="McCowan C."/>
            <person name="Murphy C."/>
            <person name="Pearson M."/>
            <person name="Poon T.W."/>
            <person name="Priest M."/>
            <person name="Roberts A."/>
            <person name="Saif S."/>
            <person name="Shea T."/>
            <person name="Sisk P."/>
            <person name="Sykes S."/>
            <person name="Wortman J."/>
            <person name="Nusbaum C."/>
            <person name="Birren B."/>
        </authorList>
    </citation>
    <scope>NUCLEOTIDE SEQUENCE [LARGE SCALE GENOMIC DNA]</scope>
    <source>
        <strain evidence="3">A-37</strain>
    </source>
</reference>
<dbReference type="AlphaFoldDB" id="A0A182LWV9"/>
<keyword evidence="1" id="KW-0732">Signal</keyword>
<dbReference type="EMBL" id="AXCM01002370">
    <property type="status" value="NOT_ANNOTATED_CDS"/>
    <property type="molecule type" value="Genomic_DNA"/>
</dbReference>
<name>A0A182LWV9_9DIPT</name>
<evidence type="ECO:0000256" key="1">
    <source>
        <dbReference type="SAM" id="SignalP"/>
    </source>
</evidence>
<dbReference type="VEuPathDB" id="VectorBase:ACUA003894"/>
<evidence type="ECO:0000313" key="3">
    <source>
        <dbReference type="Proteomes" id="UP000075883"/>
    </source>
</evidence>
<keyword evidence="3" id="KW-1185">Reference proteome</keyword>
<protein>
    <submittedName>
        <fullName evidence="2">Uncharacterized protein</fullName>
    </submittedName>
</protein>
<sequence>MFVGVTCLNLFMCITSLSRRANARSHTSQTYGFSPVCMRIWMVSLSFRANPFPHTVHSNTGLGGADGSAVDTAVFDPLVGVAFAREAPEEAAAAAAATAATAAADDCCTCCSAFRRVAGCIDPPSAYGSVNGIRLGRGMLGGISGDLRAPTRTPPSNPIPTSSGTVKVLLPLLLLLQPPPLPPPLPAVVVTAELATVVVLVTDAAEAAVSLPAFGALACEPALICGTLILWELVKSKAFYKAVTPKERIPEDEHS</sequence>
<evidence type="ECO:0000313" key="2">
    <source>
        <dbReference type="EnsemblMetazoa" id="ACUA003894-PA"/>
    </source>
</evidence>
<feature type="chain" id="PRO_5008127541" evidence="1">
    <location>
        <begin position="24"/>
        <end position="255"/>
    </location>
</feature>
<dbReference type="Proteomes" id="UP000075883">
    <property type="component" value="Unassembled WGS sequence"/>
</dbReference>